<gene>
    <name evidence="3" type="ORF">S01H1_06846</name>
</gene>
<evidence type="ECO:0000259" key="2">
    <source>
        <dbReference type="Pfam" id="PF17677"/>
    </source>
</evidence>
<dbReference type="Pfam" id="PF17677">
    <property type="entry name" value="Glyco_hydro38C2"/>
    <property type="match status" value="1"/>
</dbReference>
<feature type="domain" description="Glycosyl hydrolase family 38 C-terminal" evidence="1">
    <location>
        <begin position="2"/>
        <end position="121"/>
    </location>
</feature>
<dbReference type="AlphaFoldDB" id="X0SS21"/>
<evidence type="ECO:0000313" key="3">
    <source>
        <dbReference type="EMBL" id="GAF83918.1"/>
    </source>
</evidence>
<organism evidence="3">
    <name type="scientific">marine sediment metagenome</name>
    <dbReference type="NCBI Taxonomy" id="412755"/>
    <lineage>
        <taxon>unclassified sequences</taxon>
        <taxon>metagenomes</taxon>
        <taxon>ecological metagenomes</taxon>
    </lineage>
</organism>
<dbReference type="Pfam" id="PF07748">
    <property type="entry name" value="Glyco_hydro_38C"/>
    <property type="match status" value="1"/>
</dbReference>
<accession>X0SS21</accession>
<proteinExistence type="predicted"/>
<dbReference type="PANTHER" id="PTHR46017">
    <property type="entry name" value="ALPHA-MANNOSIDASE 2C1"/>
    <property type="match status" value="1"/>
</dbReference>
<evidence type="ECO:0000259" key="1">
    <source>
        <dbReference type="Pfam" id="PF07748"/>
    </source>
</evidence>
<dbReference type="GO" id="GO:0006013">
    <property type="term" value="P:mannose metabolic process"/>
    <property type="evidence" value="ECO:0007669"/>
    <property type="project" value="InterPro"/>
</dbReference>
<name>X0SS21_9ZZZZ</name>
<dbReference type="PANTHER" id="PTHR46017:SF1">
    <property type="entry name" value="ALPHA-MANNOSIDASE 2C1"/>
    <property type="match status" value="1"/>
</dbReference>
<dbReference type="GO" id="GO:0004559">
    <property type="term" value="F:alpha-mannosidase activity"/>
    <property type="evidence" value="ECO:0007669"/>
    <property type="project" value="InterPro"/>
</dbReference>
<reference evidence="3" key="1">
    <citation type="journal article" date="2014" name="Front. Microbiol.">
        <title>High frequency of phylogenetically diverse reductive dehalogenase-homologous genes in deep subseafloor sedimentary metagenomes.</title>
        <authorList>
            <person name="Kawai M."/>
            <person name="Futagami T."/>
            <person name="Toyoda A."/>
            <person name="Takaki Y."/>
            <person name="Nishi S."/>
            <person name="Hori S."/>
            <person name="Arai W."/>
            <person name="Tsubouchi T."/>
            <person name="Morono Y."/>
            <person name="Uchiyama I."/>
            <person name="Ito T."/>
            <person name="Fujiyama A."/>
            <person name="Inagaki F."/>
            <person name="Takami H."/>
        </authorList>
    </citation>
    <scope>NUCLEOTIDE SEQUENCE</scope>
    <source>
        <strain evidence="3">Expedition CK06-06</strain>
    </source>
</reference>
<dbReference type="Gene3D" id="2.70.98.30">
    <property type="entry name" value="Golgi alpha-mannosidase II, domain 4"/>
    <property type="match status" value="1"/>
</dbReference>
<dbReference type="GO" id="GO:0030246">
    <property type="term" value="F:carbohydrate binding"/>
    <property type="evidence" value="ECO:0007669"/>
    <property type="project" value="InterPro"/>
</dbReference>
<dbReference type="GO" id="GO:0009313">
    <property type="term" value="P:oligosaccharide catabolic process"/>
    <property type="evidence" value="ECO:0007669"/>
    <property type="project" value="TreeGrafter"/>
</dbReference>
<dbReference type="Gene3D" id="2.60.40.2220">
    <property type="match status" value="1"/>
</dbReference>
<feature type="domain" description="Glycosyl hydrolases family 38 C-terminal" evidence="2">
    <location>
        <begin position="183"/>
        <end position="251"/>
    </location>
</feature>
<dbReference type="InterPro" id="IPR011013">
    <property type="entry name" value="Gal_mutarotase_sf_dom"/>
</dbReference>
<comment type="caution">
    <text evidence="3">The sequence shown here is derived from an EMBL/GenBank/DDBJ whole genome shotgun (WGS) entry which is preliminary data.</text>
</comment>
<protein>
    <recommendedName>
        <fullName evidence="4">Glycosyl hydrolase family 38 C-terminal domain-containing protein</fullName>
    </recommendedName>
</protein>
<evidence type="ECO:0008006" key="4">
    <source>
        <dbReference type="Google" id="ProtNLM"/>
    </source>
</evidence>
<dbReference type="EMBL" id="BARS01003529">
    <property type="protein sequence ID" value="GAF83918.1"/>
    <property type="molecule type" value="Genomic_DNA"/>
</dbReference>
<feature type="non-terminal residue" evidence="3">
    <location>
        <position position="1"/>
    </location>
</feature>
<dbReference type="SUPFAM" id="SSF74650">
    <property type="entry name" value="Galactose mutarotase-like"/>
    <property type="match status" value="1"/>
</dbReference>
<dbReference type="InterPro" id="IPR011682">
    <property type="entry name" value="Glyco_hydro_38_C"/>
</dbReference>
<dbReference type="InterPro" id="IPR041147">
    <property type="entry name" value="GH38_C"/>
</dbReference>
<sequence length="267" mass="28922">VEESTIEVTYSLKAGAPGLEINIEADWHELGTADIGIPTLRMQFPLGMTNMTGRYETPFGSIQRQPLANQEVPSQRWVDVVGKIGNNSAGCTLLNDCKYGYSLDDTMLRATLIRSSYDPDPLPEHGKQEMKFAILPHNGKVTVAELVRGGTGFNQPLQIVSTDVHQGQFPATGNDCISCNPTNVLVTNIKKAEDEDAVIFRLQETAGKATQVKVELDGQLFGDVIGVEEVDLLERPIDNSTAKVTPKGFDVKIPANAIASVKLGLAE</sequence>